<dbReference type="InterPro" id="IPR011333">
    <property type="entry name" value="SKP1/BTB/POZ_sf"/>
</dbReference>
<accession>A0A4D9D9Z9</accession>
<evidence type="ECO:0000256" key="1">
    <source>
        <dbReference type="ARBA" id="ARBA00022441"/>
    </source>
</evidence>
<dbReference type="PANTHER" id="PTHR46093:SF3">
    <property type="entry name" value="ACYL-COA-BINDING DOMAIN-CONTAINING PROTEIN 4"/>
    <property type="match status" value="1"/>
</dbReference>
<keyword evidence="6" id="KW-1185">Reference proteome</keyword>
<reference evidence="5 6" key="1">
    <citation type="submission" date="2019-01" db="EMBL/GenBank/DDBJ databases">
        <title>Nuclear Genome Assembly of the Microalgal Biofuel strain Nannochloropsis salina CCMP1776.</title>
        <authorList>
            <person name="Hovde B."/>
        </authorList>
    </citation>
    <scope>NUCLEOTIDE SEQUENCE [LARGE SCALE GENOMIC DNA]</scope>
    <source>
        <strain evidence="5 6">CCMP1776</strain>
    </source>
</reference>
<evidence type="ECO:0000313" key="5">
    <source>
        <dbReference type="EMBL" id="TFJ88541.1"/>
    </source>
</evidence>
<dbReference type="Gene3D" id="2.120.10.80">
    <property type="entry name" value="Kelch-type beta propeller"/>
    <property type="match status" value="3"/>
</dbReference>
<organism evidence="5 6">
    <name type="scientific">Nannochloropsis salina CCMP1776</name>
    <dbReference type="NCBI Taxonomy" id="1027361"/>
    <lineage>
        <taxon>Eukaryota</taxon>
        <taxon>Sar</taxon>
        <taxon>Stramenopiles</taxon>
        <taxon>Ochrophyta</taxon>
        <taxon>Eustigmatophyceae</taxon>
        <taxon>Eustigmatales</taxon>
        <taxon>Monodopsidaceae</taxon>
        <taxon>Microchloropsis</taxon>
        <taxon>Microchloropsis salina</taxon>
    </lineage>
</organism>
<keyword evidence="1" id="KW-0880">Kelch repeat</keyword>
<dbReference type="OrthoDB" id="10251809at2759"/>
<comment type="caution">
    <text evidence="5">The sequence shown here is derived from an EMBL/GenBank/DDBJ whole genome shotgun (WGS) entry which is preliminary data.</text>
</comment>
<dbReference type="InterPro" id="IPR006652">
    <property type="entry name" value="Kelch_1"/>
</dbReference>
<sequence>MLRWIRQDRIMDMPTLKNHTATLVGNRIFVFGGYDGQRNHSTLHVFDHTTLRWVCEKVSGKAPPGRNGHTATLAENKLYIIGGWLGSGPLAASDVHYIDLVEMKWVEPPILGEAPGPCNMHTSDYLPHRRQILVFRGGDGREYLNDLHGLHVDTGRWERLRCSGTIPEARANHCSAVLNRHLFIFGGWNGQTRLNDVHVLDTDTMVWSRLEPRGVPPPPRAGMTLTRIRDRLYLFGGSGPAAKCFDDLQILDLKEMCWTEITSRSKSGGGGSSGTSLSSGSGVGEERRIPGAQLASAAENSGLERSRGGGWGGNQANPNDEHVTESVSIWGEGPGPRAGHSATVLDRRLVIFGGSHGSRYLGEMFVLDTDPVPEPLVIAPSCAQLIGSHLRHYLDREDFSDVTLIVEKRPVRAHRLVLSIASDRFRAMFSSGFRESSEREVEVEGCSFEVFKLMLGYIYTGEPPSALLVGSQSDPVLAAELLALADQYMLDHLKQLCEARLTEEVREDTVDSIMDLAERSNSWQLRAVCRHFVRNRDERHASFASSF</sequence>
<gene>
    <name evidence="5" type="ORF">NSK_000115</name>
</gene>
<dbReference type="Pfam" id="PF00651">
    <property type="entry name" value="BTB"/>
    <property type="match status" value="1"/>
</dbReference>
<dbReference type="Pfam" id="PF01344">
    <property type="entry name" value="Kelch_1"/>
    <property type="match status" value="2"/>
</dbReference>
<dbReference type="Proteomes" id="UP000355283">
    <property type="component" value="Unassembled WGS sequence"/>
</dbReference>
<evidence type="ECO:0000313" key="6">
    <source>
        <dbReference type="Proteomes" id="UP000355283"/>
    </source>
</evidence>
<dbReference type="Pfam" id="PF24681">
    <property type="entry name" value="Kelch_KLHDC2_KLHL20_DRC7"/>
    <property type="match status" value="1"/>
</dbReference>
<feature type="domain" description="BTB" evidence="4">
    <location>
        <begin position="400"/>
        <end position="462"/>
    </location>
</feature>
<dbReference type="SMART" id="SM00612">
    <property type="entry name" value="Kelch"/>
    <property type="match status" value="4"/>
</dbReference>
<dbReference type="Gene3D" id="3.30.710.10">
    <property type="entry name" value="Potassium Channel Kv1.1, Chain A"/>
    <property type="match status" value="1"/>
</dbReference>
<dbReference type="PROSITE" id="PS50097">
    <property type="entry name" value="BTB"/>
    <property type="match status" value="1"/>
</dbReference>
<proteinExistence type="predicted"/>
<dbReference type="SUPFAM" id="SSF54695">
    <property type="entry name" value="POZ domain"/>
    <property type="match status" value="1"/>
</dbReference>
<dbReference type="InterPro" id="IPR015915">
    <property type="entry name" value="Kelch-typ_b-propeller"/>
</dbReference>
<dbReference type="AlphaFoldDB" id="A0A4D9D9Z9"/>
<evidence type="ECO:0000259" key="4">
    <source>
        <dbReference type="PROSITE" id="PS50097"/>
    </source>
</evidence>
<dbReference type="PANTHER" id="PTHR46093">
    <property type="entry name" value="ACYL-COA-BINDING DOMAIN-CONTAINING PROTEIN 5"/>
    <property type="match status" value="1"/>
</dbReference>
<name>A0A4D9D9Z9_9STRA</name>
<feature type="region of interest" description="Disordered" evidence="3">
    <location>
        <begin position="263"/>
        <end position="335"/>
    </location>
</feature>
<dbReference type="EMBL" id="SDOX01000001">
    <property type="protein sequence ID" value="TFJ88541.1"/>
    <property type="molecule type" value="Genomic_DNA"/>
</dbReference>
<dbReference type="SMART" id="SM00225">
    <property type="entry name" value="BTB"/>
    <property type="match status" value="1"/>
</dbReference>
<keyword evidence="2" id="KW-0677">Repeat</keyword>
<evidence type="ECO:0000256" key="2">
    <source>
        <dbReference type="ARBA" id="ARBA00022737"/>
    </source>
</evidence>
<dbReference type="SUPFAM" id="SSF117281">
    <property type="entry name" value="Kelch motif"/>
    <property type="match status" value="1"/>
</dbReference>
<protein>
    <recommendedName>
        <fullName evidence="4">BTB domain-containing protein</fullName>
    </recommendedName>
</protein>
<dbReference type="InterPro" id="IPR000210">
    <property type="entry name" value="BTB/POZ_dom"/>
</dbReference>
<evidence type="ECO:0000256" key="3">
    <source>
        <dbReference type="SAM" id="MobiDB-lite"/>
    </source>
</evidence>